<sequence length="169" mass="17981">MKKNWLGTALEILLIVALSASVGIAWNRTLLTSAWRGEVAARAEAAPAANPANAVAEPMPLGLMQVKELLDAKQAMLLDARSTTSFAEGHIKGALNLPLEEAGRNPSRPLQVKVPAEASLITYCNGFSCHDSMELAKILVKAGYANVYVYEGGFPEWRDAGYPVAKGGS</sequence>
<dbReference type="InterPro" id="IPR001763">
    <property type="entry name" value="Rhodanese-like_dom"/>
</dbReference>
<name>A0A6V8MIN1_9BACT</name>
<dbReference type="Pfam" id="PF00581">
    <property type="entry name" value="Rhodanese"/>
    <property type="match status" value="1"/>
</dbReference>
<proteinExistence type="predicted"/>
<keyword evidence="1 3" id="KW-0808">Transferase</keyword>
<dbReference type="InterPro" id="IPR036873">
    <property type="entry name" value="Rhodanese-like_dom_sf"/>
</dbReference>
<dbReference type="CDD" id="cd00158">
    <property type="entry name" value="RHOD"/>
    <property type="match status" value="1"/>
</dbReference>
<gene>
    <name evidence="3" type="ORF">GMST_21290</name>
</gene>
<dbReference type="SMART" id="SM00450">
    <property type="entry name" value="RHOD"/>
    <property type="match status" value="1"/>
</dbReference>
<dbReference type="PANTHER" id="PTHR44086:SF10">
    <property type="entry name" value="THIOSULFATE SULFURTRANSFERASE_RHODANESE-LIKE DOMAIN-CONTAINING PROTEIN 3"/>
    <property type="match status" value="1"/>
</dbReference>
<dbReference type="InterPro" id="IPR001307">
    <property type="entry name" value="Thiosulphate_STrfase_CS"/>
</dbReference>
<dbReference type="PROSITE" id="PS00683">
    <property type="entry name" value="RHODANESE_2"/>
    <property type="match status" value="1"/>
</dbReference>
<evidence type="ECO:0000313" key="3">
    <source>
        <dbReference type="EMBL" id="GFO59804.1"/>
    </source>
</evidence>
<dbReference type="EMBL" id="BLXX01000005">
    <property type="protein sequence ID" value="GFO59804.1"/>
    <property type="molecule type" value="Genomic_DNA"/>
</dbReference>
<feature type="domain" description="Rhodanese" evidence="2">
    <location>
        <begin position="71"/>
        <end position="166"/>
    </location>
</feature>
<dbReference type="AlphaFoldDB" id="A0A6V8MIN1"/>
<comment type="caution">
    <text evidence="3">The sequence shown here is derived from an EMBL/GenBank/DDBJ whole genome shotgun (WGS) entry which is preliminary data.</text>
</comment>
<dbReference type="Gene3D" id="3.40.250.10">
    <property type="entry name" value="Rhodanese-like domain"/>
    <property type="match status" value="1"/>
</dbReference>
<accession>A0A6V8MIN1</accession>
<dbReference type="GO" id="GO:0004792">
    <property type="term" value="F:thiosulfate-cyanide sulfurtransferase activity"/>
    <property type="evidence" value="ECO:0007669"/>
    <property type="project" value="InterPro"/>
</dbReference>
<dbReference type="PANTHER" id="PTHR44086">
    <property type="entry name" value="THIOSULFATE SULFURTRANSFERASE RDL2, MITOCHONDRIAL-RELATED"/>
    <property type="match status" value="1"/>
</dbReference>
<protein>
    <recommendedName>
        <fullName evidence="1">Sulfurtransferase</fullName>
    </recommendedName>
</protein>
<dbReference type="RefSeq" id="WP_183354626.1">
    <property type="nucleotide sequence ID" value="NZ_BLXX01000005.1"/>
</dbReference>
<dbReference type="Proteomes" id="UP000556026">
    <property type="component" value="Unassembled WGS sequence"/>
</dbReference>
<dbReference type="PROSITE" id="PS50206">
    <property type="entry name" value="RHODANESE_3"/>
    <property type="match status" value="1"/>
</dbReference>
<evidence type="ECO:0000256" key="1">
    <source>
        <dbReference type="RuleBase" id="RU000507"/>
    </source>
</evidence>
<reference evidence="4" key="1">
    <citation type="submission" date="2020-06" db="EMBL/GenBank/DDBJ databases">
        <title>Draft genomic sequence of Geomonas sp. Red330.</title>
        <authorList>
            <person name="Itoh H."/>
            <person name="Zhenxing X."/>
            <person name="Ushijima N."/>
            <person name="Masuda Y."/>
            <person name="Shiratori Y."/>
            <person name="Senoo K."/>
        </authorList>
    </citation>
    <scope>NUCLEOTIDE SEQUENCE [LARGE SCALE GENOMIC DNA]</scope>
    <source>
        <strain evidence="4">Red330</strain>
    </source>
</reference>
<evidence type="ECO:0000259" key="2">
    <source>
        <dbReference type="PROSITE" id="PS50206"/>
    </source>
</evidence>
<dbReference type="SUPFAM" id="SSF52821">
    <property type="entry name" value="Rhodanese/Cell cycle control phosphatase"/>
    <property type="match status" value="1"/>
</dbReference>
<evidence type="ECO:0000313" key="4">
    <source>
        <dbReference type="Proteomes" id="UP000556026"/>
    </source>
</evidence>
<keyword evidence="4" id="KW-1185">Reference proteome</keyword>
<organism evidence="3 4">
    <name type="scientific">Geomonas silvestris</name>
    <dbReference type="NCBI Taxonomy" id="2740184"/>
    <lineage>
        <taxon>Bacteria</taxon>
        <taxon>Pseudomonadati</taxon>
        <taxon>Thermodesulfobacteriota</taxon>
        <taxon>Desulfuromonadia</taxon>
        <taxon>Geobacterales</taxon>
        <taxon>Geobacteraceae</taxon>
        <taxon>Geomonas</taxon>
    </lineage>
</organism>